<feature type="domain" description="Reverse transcriptase zinc-binding" evidence="1">
    <location>
        <begin position="82"/>
        <end position="146"/>
    </location>
</feature>
<evidence type="ECO:0000259" key="1">
    <source>
        <dbReference type="Pfam" id="PF13966"/>
    </source>
</evidence>
<organism evidence="2 3">
    <name type="scientific">Cannabis sativa</name>
    <name type="common">Hemp</name>
    <name type="synonym">Marijuana</name>
    <dbReference type="NCBI Taxonomy" id="3483"/>
    <lineage>
        <taxon>Eukaryota</taxon>
        <taxon>Viridiplantae</taxon>
        <taxon>Streptophyta</taxon>
        <taxon>Embryophyta</taxon>
        <taxon>Tracheophyta</taxon>
        <taxon>Spermatophyta</taxon>
        <taxon>Magnoliopsida</taxon>
        <taxon>eudicotyledons</taxon>
        <taxon>Gunneridae</taxon>
        <taxon>Pentapetalae</taxon>
        <taxon>rosids</taxon>
        <taxon>fabids</taxon>
        <taxon>Rosales</taxon>
        <taxon>Cannabaceae</taxon>
        <taxon>Cannabis</taxon>
    </lineage>
</organism>
<sequence>MEGTVVPARREYNGDVLGDFSEINKEIISSQEGDIDLVEMKKKLVGEKDGGSNIANGEELVRKGARKGISNGDRLFYFMNCGFVMKLRLPPKAKNFVWRVLNGCIPTRVQLKTKHVDVSLLYSVCHVASESILHYLVSCDFAQNCWRVTGQAMVPVNIDATLNDKEGRHDFGGVIWDHRGRVVPGF</sequence>
<evidence type="ECO:0000313" key="3">
    <source>
        <dbReference type="Proteomes" id="UP000525078"/>
    </source>
</evidence>
<evidence type="ECO:0000313" key="2">
    <source>
        <dbReference type="EMBL" id="KAF4395214.1"/>
    </source>
</evidence>
<name>A0A7J6HIX8_CANSA</name>
<reference evidence="2 3" key="1">
    <citation type="journal article" date="2020" name="bioRxiv">
        <title>Sequence and annotation of 42 cannabis genomes reveals extensive copy number variation in cannabinoid synthesis and pathogen resistance genes.</title>
        <authorList>
            <person name="Mckernan K.J."/>
            <person name="Helbert Y."/>
            <person name="Kane L.T."/>
            <person name="Ebling H."/>
            <person name="Zhang L."/>
            <person name="Liu B."/>
            <person name="Eaton Z."/>
            <person name="Mclaughlin S."/>
            <person name="Kingan S."/>
            <person name="Baybayan P."/>
            <person name="Concepcion G."/>
            <person name="Jordan M."/>
            <person name="Riva A."/>
            <person name="Barbazuk W."/>
            <person name="Harkins T."/>
        </authorList>
    </citation>
    <scope>NUCLEOTIDE SEQUENCE [LARGE SCALE GENOMIC DNA]</scope>
    <source>
        <strain evidence="3">cv. Jamaican Lion 4</strain>
        <tissue evidence="2">Leaf</tissue>
    </source>
</reference>
<dbReference type="AlphaFoldDB" id="A0A7J6HIX8"/>
<dbReference type="Proteomes" id="UP000525078">
    <property type="component" value="Unassembled WGS sequence"/>
</dbReference>
<protein>
    <recommendedName>
        <fullName evidence="1">Reverse transcriptase zinc-binding domain-containing protein</fullName>
    </recommendedName>
</protein>
<accession>A0A7J6HIX8</accession>
<dbReference type="Pfam" id="PF13966">
    <property type="entry name" value="zf-RVT"/>
    <property type="match status" value="1"/>
</dbReference>
<dbReference type="InterPro" id="IPR026960">
    <property type="entry name" value="RVT-Znf"/>
</dbReference>
<proteinExistence type="predicted"/>
<gene>
    <name evidence="2" type="ORF">F8388_001601</name>
</gene>
<comment type="caution">
    <text evidence="2">The sequence shown here is derived from an EMBL/GenBank/DDBJ whole genome shotgun (WGS) entry which is preliminary data.</text>
</comment>
<dbReference type="EMBL" id="JAATIP010000007">
    <property type="protein sequence ID" value="KAF4395214.1"/>
    <property type="molecule type" value="Genomic_DNA"/>
</dbReference>